<dbReference type="Proteomes" id="UP001147782">
    <property type="component" value="Unassembled WGS sequence"/>
</dbReference>
<protein>
    <recommendedName>
        <fullName evidence="3">Serine hydrolase domain-containing protein</fullName>
    </recommendedName>
</protein>
<keyword evidence="2" id="KW-0378">Hydrolase</keyword>
<dbReference type="GO" id="GO:0044550">
    <property type="term" value="P:secondary metabolite biosynthetic process"/>
    <property type="evidence" value="ECO:0007669"/>
    <property type="project" value="TreeGrafter"/>
</dbReference>
<feature type="domain" description="Serine hydrolase" evidence="3">
    <location>
        <begin position="18"/>
        <end position="230"/>
    </location>
</feature>
<dbReference type="PANTHER" id="PTHR48070">
    <property type="entry name" value="ESTERASE OVCA2"/>
    <property type="match status" value="1"/>
</dbReference>
<dbReference type="GO" id="GO:0072330">
    <property type="term" value="P:monocarboxylic acid biosynthetic process"/>
    <property type="evidence" value="ECO:0007669"/>
    <property type="project" value="UniProtKB-ARBA"/>
</dbReference>
<dbReference type="OrthoDB" id="414698at2759"/>
<dbReference type="Pfam" id="PF03959">
    <property type="entry name" value="FSH1"/>
    <property type="match status" value="1"/>
</dbReference>
<dbReference type="AlphaFoldDB" id="A0A9W9VG87"/>
<evidence type="ECO:0000256" key="2">
    <source>
        <dbReference type="ARBA" id="ARBA00022801"/>
    </source>
</evidence>
<dbReference type="InterPro" id="IPR050593">
    <property type="entry name" value="LovG"/>
</dbReference>
<dbReference type="GO" id="GO:0005737">
    <property type="term" value="C:cytoplasm"/>
    <property type="evidence" value="ECO:0007669"/>
    <property type="project" value="TreeGrafter"/>
</dbReference>
<organism evidence="4 5">
    <name type="scientific">Penicillium cataractarum</name>
    <dbReference type="NCBI Taxonomy" id="2100454"/>
    <lineage>
        <taxon>Eukaryota</taxon>
        <taxon>Fungi</taxon>
        <taxon>Dikarya</taxon>
        <taxon>Ascomycota</taxon>
        <taxon>Pezizomycotina</taxon>
        <taxon>Eurotiomycetes</taxon>
        <taxon>Eurotiomycetidae</taxon>
        <taxon>Eurotiales</taxon>
        <taxon>Aspergillaceae</taxon>
        <taxon>Penicillium</taxon>
    </lineage>
</organism>
<dbReference type="RefSeq" id="XP_056557099.1">
    <property type="nucleotide sequence ID" value="XM_056698574.1"/>
</dbReference>
<proteinExistence type="inferred from homology"/>
<name>A0A9W9VG87_9EURO</name>
<accession>A0A9W9VG87</accession>
<dbReference type="GO" id="GO:0017000">
    <property type="term" value="P:antibiotic biosynthetic process"/>
    <property type="evidence" value="ECO:0007669"/>
    <property type="project" value="UniProtKB-ARBA"/>
</dbReference>
<dbReference type="SUPFAM" id="SSF53474">
    <property type="entry name" value="alpha/beta-Hydrolases"/>
    <property type="match status" value="1"/>
</dbReference>
<dbReference type="Gene3D" id="3.40.50.1820">
    <property type="entry name" value="alpha/beta hydrolase"/>
    <property type="match status" value="1"/>
</dbReference>
<reference evidence="4" key="2">
    <citation type="journal article" date="2023" name="IMA Fungus">
        <title>Comparative genomic study of the Penicillium genus elucidates a diverse pangenome and 15 lateral gene transfer events.</title>
        <authorList>
            <person name="Petersen C."/>
            <person name="Sorensen T."/>
            <person name="Nielsen M.R."/>
            <person name="Sondergaard T.E."/>
            <person name="Sorensen J.L."/>
            <person name="Fitzpatrick D.A."/>
            <person name="Frisvad J.C."/>
            <person name="Nielsen K.L."/>
        </authorList>
    </citation>
    <scope>NUCLEOTIDE SEQUENCE</scope>
    <source>
        <strain evidence="4">IBT 29864</strain>
    </source>
</reference>
<evidence type="ECO:0000313" key="5">
    <source>
        <dbReference type="Proteomes" id="UP001147782"/>
    </source>
</evidence>
<comment type="caution">
    <text evidence="4">The sequence shown here is derived from an EMBL/GenBank/DDBJ whole genome shotgun (WGS) entry which is preliminary data.</text>
</comment>
<reference evidence="4" key="1">
    <citation type="submission" date="2022-11" db="EMBL/GenBank/DDBJ databases">
        <authorList>
            <person name="Petersen C."/>
        </authorList>
    </citation>
    <scope>NUCLEOTIDE SEQUENCE</scope>
    <source>
        <strain evidence="4">IBT 29864</strain>
    </source>
</reference>
<dbReference type="InterPro" id="IPR029058">
    <property type="entry name" value="AB_hydrolase_fold"/>
</dbReference>
<dbReference type="PANTHER" id="PTHR48070:SF3">
    <property type="entry name" value="ESTERASE DBAE-RELATED"/>
    <property type="match status" value="1"/>
</dbReference>
<dbReference type="GO" id="GO:0016787">
    <property type="term" value="F:hydrolase activity"/>
    <property type="evidence" value="ECO:0007669"/>
    <property type="project" value="UniProtKB-KW"/>
</dbReference>
<dbReference type="InterPro" id="IPR005645">
    <property type="entry name" value="FSH-like_dom"/>
</dbReference>
<dbReference type="GeneID" id="81437753"/>
<evidence type="ECO:0000313" key="4">
    <source>
        <dbReference type="EMBL" id="KAJ5378236.1"/>
    </source>
</evidence>
<gene>
    <name evidence="4" type="ORF">N7496_005645</name>
</gene>
<comment type="similarity">
    <text evidence="1">Belongs to the LovG family.</text>
</comment>
<evidence type="ECO:0000259" key="3">
    <source>
        <dbReference type="Pfam" id="PF03959"/>
    </source>
</evidence>
<dbReference type="EMBL" id="JAPZBS010000004">
    <property type="protein sequence ID" value="KAJ5378236.1"/>
    <property type="molecule type" value="Genomic_DNA"/>
</dbReference>
<sequence length="270" mass="30421">MRFKPTILLQDESDLHLPRVLCLHGGGTNARIFHAQCRGILKHLHREFRFVFAQAPFPSVAGPDVLSVYKEWGPFRRWLESPPDDSEFPSQQTVIELDRALEDAMHRDTMRGATGNWVGVMGFSQGAKLAASLLYRQQEGLSKTNFRFGILLAGSAPLAILDQDWDLQAIFKSLPKSRHPDAVLSIPTIHVHGCRDAGLHRHRQLYKSCQQDTARLVEWDGNHRVPIKSKDLLPLVQQIREVSQDAHYGGTSFSVPLDFKPSVSCLEVEV</sequence>
<dbReference type="GO" id="GO:0005634">
    <property type="term" value="C:nucleus"/>
    <property type="evidence" value="ECO:0007669"/>
    <property type="project" value="TreeGrafter"/>
</dbReference>
<evidence type="ECO:0000256" key="1">
    <source>
        <dbReference type="ARBA" id="ARBA00005863"/>
    </source>
</evidence>
<keyword evidence="5" id="KW-1185">Reference proteome</keyword>